<reference evidence="2 3" key="1">
    <citation type="submission" date="2018-11" db="EMBL/GenBank/DDBJ databases">
        <title>Complete genome sequence of Microcystis aeruginosa NIES-102.</title>
        <authorList>
            <person name="Yamaguchi H."/>
            <person name="Suzuki S."/>
            <person name="Kawachi M."/>
        </authorList>
    </citation>
    <scope>NUCLEOTIDE SEQUENCE [LARGE SCALE GENOMIC DNA]</scope>
    <source>
        <strain evidence="2 3">NIES-102</strain>
    </source>
</reference>
<feature type="transmembrane region" description="Helical" evidence="1">
    <location>
        <begin position="251"/>
        <end position="271"/>
    </location>
</feature>
<gene>
    <name evidence="2" type="ORF">myaer102_45120</name>
</gene>
<feature type="transmembrane region" description="Helical" evidence="1">
    <location>
        <begin position="89"/>
        <end position="110"/>
    </location>
</feature>
<evidence type="ECO:0000256" key="1">
    <source>
        <dbReference type="SAM" id="Phobius"/>
    </source>
</evidence>
<keyword evidence="1" id="KW-0812">Transmembrane</keyword>
<dbReference type="EMBL" id="AP019314">
    <property type="protein sequence ID" value="BBH41880.1"/>
    <property type="molecule type" value="Genomic_DNA"/>
</dbReference>
<keyword evidence="1" id="KW-1133">Transmembrane helix</keyword>
<evidence type="ECO:0000313" key="2">
    <source>
        <dbReference type="EMBL" id="BBH41880.1"/>
    </source>
</evidence>
<dbReference type="KEGG" id="mvz:myaer102_45120"/>
<feature type="transmembrane region" description="Helical" evidence="1">
    <location>
        <begin position="137"/>
        <end position="162"/>
    </location>
</feature>
<feature type="transmembrane region" description="Helical" evidence="1">
    <location>
        <begin position="396"/>
        <end position="418"/>
    </location>
</feature>
<feature type="transmembrane region" description="Helical" evidence="1">
    <location>
        <begin position="496"/>
        <end position="517"/>
    </location>
</feature>
<feature type="transmembrane region" description="Helical" evidence="1">
    <location>
        <begin position="309"/>
        <end position="327"/>
    </location>
</feature>
<feature type="transmembrane region" description="Helical" evidence="1">
    <location>
        <begin position="366"/>
        <end position="384"/>
    </location>
</feature>
<dbReference type="AlphaFoldDB" id="A0A3G9K7D5"/>
<name>A0A3G9K7D5_MICVR</name>
<feature type="transmembrane region" description="Helical" evidence="1">
    <location>
        <begin position="472"/>
        <end position="490"/>
    </location>
</feature>
<feature type="transmembrane region" description="Helical" evidence="1">
    <location>
        <begin position="12"/>
        <end position="30"/>
    </location>
</feature>
<sequence>MYQMNKTAIDQWFKGVGAFLLIIIDVDYLLTTRFGRLKGNERYEAMWYLFVLISIIVLPTIFGKVLNYFSSILSKIINNWQVTNQSRNLEFLISWGLGLVFNTIAIQKLFTQGTAESLRLLYVEPEMSYNYDKLTTYLSSLNFLVLIPAALILTVILFFLLYLFSLRKFLRTLLIENIVFIGVLVTVTSVAWSLVYTNPSNFHFNVVLFPLAAINSDSPFIPLVDDGFKSLYGGYYLWLGLLSRLMGNNLLSIKIVVCSLIALQILLYYLITKAIYKNPLLRILVFISCLFWSYLYGRVVRQDLYFQYFPLRTLFPCLLLVTLLYISERKFLDKATLSIGFLTINLQDVLLDFIVAMALLSNFDSGVVVLIMYFFIYIWNEFKIDGFSAKNMIKKLTVFSINLIMIIFIIIFGFRIIAGEFINFSNYTGSTLKFGSGFYGLPFTDNIWMIFMVVYGFNIIQSFQSPIEDKSAKYRFVIAIWGIVSLFYFVNRSHPWNLLGVSLPFFLSYGCLIDYAFSSYRKKMSESEPELMQNKMTFREFLPILLPNSFDLLRLSLVSVLVMPFIIMSLIACVKFIPLTISHFQSPKSYSQMSALASLSERVATLEKQLNRPSILISDRVESYYYLHKNRKVLFYPEIASIFPGDNSFQPRFLDTLNKFNPIVTLCPMRHPGLIKANYHGTFLQLLYENNYKLVESGKNIDDRILKNCKIYIKD</sequence>
<organism evidence="2 3">
    <name type="scientific">Microcystis viridis NIES-102</name>
    <dbReference type="NCBI Taxonomy" id="213615"/>
    <lineage>
        <taxon>Bacteria</taxon>
        <taxon>Bacillati</taxon>
        <taxon>Cyanobacteriota</taxon>
        <taxon>Cyanophyceae</taxon>
        <taxon>Oscillatoriophycideae</taxon>
        <taxon>Chroococcales</taxon>
        <taxon>Microcystaceae</taxon>
        <taxon>Microcystis</taxon>
    </lineage>
</organism>
<feature type="transmembrane region" description="Helical" evidence="1">
    <location>
        <begin position="174"/>
        <end position="195"/>
    </location>
</feature>
<feature type="transmembrane region" description="Helical" evidence="1">
    <location>
        <begin position="438"/>
        <end position="460"/>
    </location>
</feature>
<feature type="transmembrane region" description="Helical" evidence="1">
    <location>
        <begin position="339"/>
        <end position="360"/>
    </location>
</feature>
<keyword evidence="1" id="KW-0472">Membrane</keyword>
<feature type="transmembrane region" description="Helical" evidence="1">
    <location>
        <begin position="555"/>
        <end position="577"/>
    </location>
</feature>
<proteinExistence type="predicted"/>
<dbReference type="Proteomes" id="UP000278152">
    <property type="component" value="Chromosome"/>
</dbReference>
<evidence type="ECO:0000313" key="3">
    <source>
        <dbReference type="Proteomes" id="UP000278152"/>
    </source>
</evidence>
<protein>
    <submittedName>
        <fullName evidence="2">Uncharacterized protein</fullName>
    </submittedName>
</protein>
<feature type="transmembrane region" description="Helical" evidence="1">
    <location>
        <begin position="45"/>
        <end position="69"/>
    </location>
</feature>
<accession>A0A3G9K7D5</accession>
<feature type="transmembrane region" description="Helical" evidence="1">
    <location>
        <begin position="280"/>
        <end position="297"/>
    </location>
</feature>